<dbReference type="Proteomes" id="UP001501598">
    <property type="component" value="Unassembled WGS sequence"/>
</dbReference>
<dbReference type="Pfam" id="PF24553">
    <property type="entry name" value="Rv0428c_C"/>
    <property type="match status" value="1"/>
</dbReference>
<dbReference type="PANTHER" id="PTHR43877:SF2">
    <property type="entry name" value="AMINOALKYLPHOSPHONATE N-ACETYLTRANSFERASE-RELATED"/>
    <property type="match status" value="1"/>
</dbReference>
<evidence type="ECO:0000313" key="5">
    <source>
        <dbReference type="Proteomes" id="UP001501598"/>
    </source>
</evidence>
<evidence type="ECO:0000313" key="4">
    <source>
        <dbReference type="EMBL" id="GAA4559987.1"/>
    </source>
</evidence>
<name>A0ABP8S534_9PSEU</name>
<dbReference type="EMBL" id="BAABGT010000122">
    <property type="protein sequence ID" value="GAA4559987.1"/>
    <property type="molecule type" value="Genomic_DNA"/>
</dbReference>
<feature type="domain" description="N-acetyltransferase" evidence="3">
    <location>
        <begin position="178"/>
        <end position="328"/>
    </location>
</feature>
<keyword evidence="2" id="KW-0012">Acyltransferase</keyword>
<gene>
    <name evidence="4" type="ORF">GCM10023175_69040</name>
</gene>
<sequence>MAHDEQIRAATGERVALRFRIGEREGRPLFTDAVGILSDGGPDAVVVETRKGPVRIDRATVVALRVVPPAPARRASWSAVARLENLCADAWPALVDEPLGAWRLRAADGFSGRANSALAVGDPGLPFDAALDRVRDFAAVHGIGPRLQTPIGSPWSRAGERAGWVLDRGHRAGSEVAVLVTDLTPADAAAVPLRETSLPAAPSAEWWAVAGGPAGDVERRVLTGARTVGFGLARSPAGEPVGAIRAAVVEDHLHLSRLATVPAARRTGVATALTGEAAAWGRAHGARWGVLQVALDNEAALALYRREGWLEHHRYHYLIPGDDVPRRR</sequence>
<reference evidence="5" key="1">
    <citation type="journal article" date="2019" name="Int. J. Syst. Evol. Microbiol.">
        <title>The Global Catalogue of Microorganisms (GCM) 10K type strain sequencing project: providing services to taxonomists for standard genome sequencing and annotation.</title>
        <authorList>
            <consortium name="The Broad Institute Genomics Platform"/>
            <consortium name="The Broad Institute Genome Sequencing Center for Infectious Disease"/>
            <person name="Wu L."/>
            <person name="Ma J."/>
        </authorList>
    </citation>
    <scope>NUCLEOTIDE SEQUENCE [LARGE SCALE GENOMIC DNA]</scope>
    <source>
        <strain evidence="5">JCM 17906</strain>
    </source>
</reference>
<keyword evidence="5" id="KW-1185">Reference proteome</keyword>
<evidence type="ECO:0000256" key="2">
    <source>
        <dbReference type="ARBA" id="ARBA00023315"/>
    </source>
</evidence>
<dbReference type="InterPro" id="IPR050832">
    <property type="entry name" value="Bact_Acetyltransf"/>
</dbReference>
<protein>
    <recommendedName>
        <fullName evidence="3">N-acetyltransferase domain-containing protein</fullName>
    </recommendedName>
</protein>
<dbReference type="Gene3D" id="3.40.630.30">
    <property type="match status" value="1"/>
</dbReference>
<dbReference type="CDD" id="cd04301">
    <property type="entry name" value="NAT_SF"/>
    <property type="match status" value="1"/>
</dbReference>
<accession>A0ABP8S534</accession>
<dbReference type="InterPro" id="IPR000182">
    <property type="entry name" value="GNAT_dom"/>
</dbReference>
<dbReference type="SUPFAM" id="SSF55729">
    <property type="entry name" value="Acyl-CoA N-acyltransferases (Nat)"/>
    <property type="match status" value="1"/>
</dbReference>
<dbReference type="Pfam" id="PF24551">
    <property type="entry name" value="SH3_Rv0428c"/>
    <property type="match status" value="1"/>
</dbReference>
<keyword evidence="1" id="KW-0808">Transferase</keyword>
<dbReference type="InterPro" id="IPR016181">
    <property type="entry name" value="Acyl_CoA_acyltransferase"/>
</dbReference>
<dbReference type="InterPro" id="IPR056935">
    <property type="entry name" value="Rv0428c-like_C"/>
</dbReference>
<proteinExistence type="predicted"/>
<evidence type="ECO:0000259" key="3">
    <source>
        <dbReference type="PROSITE" id="PS51186"/>
    </source>
</evidence>
<dbReference type="PROSITE" id="PS51186">
    <property type="entry name" value="GNAT"/>
    <property type="match status" value="1"/>
</dbReference>
<evidence type="ECO:0000256" key="1">
    <source>
        <dbReference type="ARBA" id="ARBA00022679"/>
    </source>
</evidence>
<organism evidence="4 5">
    <name type="scientific">Pseudonocardia xishanensis</name>
    <dbReference type="NCBI Taxonomy" id="630995"/>
    <lineage>
        <taxon>Bacteria</taxon>
        <taxon>Bacillati</taxon>
        <taxon>Actinomycetota</taxon>
        <taxon>Actinomycetes</taxon>
        <taxon>Pseudonocardiales</taxon>
        <taxon>Pseudonocardiaceae</taxon>
        <taxon>Pseudonocardia</taxon>
    </lineage>
</organism>
<dbReference type="InterPro" id="IPR056934">
    <property type="entry name" value="SH3_Rv0428c"/>
</dbReference>
<dbReference type="PANTHER" id="PTHR43877">
    <property type="entry name" value="AMINOALKYLPHOSPHONATE N-ACETYLTRANSFERASE-RELATED-RELATED"/>
    <property type="match status" value="1"/>
</dbReference>
<dbReference type="RefSeq" id="WP_345427612.1">
    <property type="nucleotide sequence ID" value="NZ_BAABGT010000122.1"/>
</dbReference>
<comment type="caution">
    <text evidence="4">The sequence shown here is derived from an EMBL/GenBank/DDBJ whole genome shotgun (WGS) entry which is preliminary data.</text>
</comment>